<dbReference type="Gene3D" id="3.40.50.2000">
    <property type="entry name" value="Glycogen Phosphorylase B"/>
    <property type="match status" value="1"/>
</dbReference>
<dbReference type="GO" id="GO:0016757">
    <property type="term" value="F:glycosyltransferase activity"/>
    <property type="evidence" value="ECO:0007669"/>
    <property type="project" value="UniProtKB-ARBA"/>
</dbReference>
<feature type="region of interest" description="Disordered" evidence="1">
    <location>
        <begin position="402"/>
        <end position="421"/>
    </location>
</feature>
<accession>A0A1I7KE37</accession>
<dbReference type="Pfam" id="PF13579">
    <property type="entry name" value="Glyco_trans_4_4"/>
    <property type="match status" value="1"/>
</dbReference>
<evidence type="ECO:0000313" key="4">
    <source>
        <dbReference type="Proteomes" id="UP000198693"/>
    </source>
</evidence>
<keyword evidence="4" id="KW-1185">Reference proteome</keyword>
<dbReference type="AlphaFoldDB" id="A0A1I7KE37"/>
<dbReference type="InterPro" id="IPR028098">
    <property type="entry name" value="Glyco_trans_4-like_N"/>
</dbReference>
<protein>
    <submittedName>
        <fullName evidence="3">Glycosyl transferases group 1</fullName>
    </submittedName>
</protein>
<dbReference type="STRING" id="463301.SAMN04487955_11832"/>
<dbReference type="EMBL" id="FPBP01000018">
    <property type="protein sequence ID" value="SFU95620.1"/>
    <property type="molecule type" value="Genomic_DNA"/>
</dbReference>
<name>A0A1I7KE37_9GAMM</name>
<sequence length="421" mass="47012">MVMLKKKTDLAIVNRGFWPQGQVVGEALLRLAETCAMEQRVAVVTQSEDGRLRQKLDQADRGKGVDILDCRSRAESSSGLIKRSLDALIFMAWTFASLIRYRPAKVYVSTNPPVVVPFIVMLYCKLFGARYYYHLQDIHPEAAHIVVRLNPILSWLLTSIDDFTMRHAERLITLTEDMRHYIRERSNTQAEIDLLDNPAFPVEQDTTVNRGGDVVFCGNAGRLQRIPLLLDAIRDYLKQGGSMRFTFAGAGVYASQIAGLAEEFEAVTYHGVVPALEAAALVNRHRWALLPIDDEVTRYAFPSKSSAYVLAGCQILAICGRGTSVARWVEEHKVGLAAAPDKDSVIAAFQSMEPVYAPKQSLEAEDTGQHPLRERLEFSYFTERLCETMGIRNNHHAEAAISTESKRFHGAGRSGEKALAR</sequence>
<keyword evidence="3" id="KW-0808">Transferase</keyword>
<proteinExistence type="predicted"/>
<evidence type="ECO:0000259" key="2">
    <source>
        <dbReference type="Pfam" id="PF13579"/>
    </source>
</evidence>
<reference evidence="4" key="1">
    <citation type="submission" date="2016-10" db="EMBL/GenBank/DDBJ databases">
        <authorList>
            <person name="Varghese N."/>
            <person name="Submissions S."/>
        </authorList>
    </citation>
    <scope>NUCLEOTIDE SEQUENCE [LARGE SCALE GENOMIC DNA]</scope>
    <source>
        <strain evidence="4">CGMCC 1.6981</strain>
    </source>
</reference>
<evidence type="ECO:0000313" key="3">
    <source>
        <dbReference type="EMBL" id="SFU95620.1"/>
    </source>
</evidence>
<feature type="domain" description="Glycosyltransferase subfamily 4-like N-terminal" evidence="2">
    <location>
        <begin position="28"/>
        <end position="195"/>
    </location>
</feature>
<evidence type="ECO:0000256" key="1">
    <source>
        <dbReference type="SAM" id="MobiDB-lite"/>
    </source>
</evidence>
<gene>
    <name evidence="3" type="ORF">SAMN04487955_11832</name>
</gene>
<dbReference type="Proteomes" id="UP000198693">
    <property type="component" value="Unassembled WGS sequence"/>
</dbReference>
<organism evidence="3 4">
    <name type="scientific">Halomonas korlensis</name>
    <dbReference type="NCBI Taxonomy" id="463301"/>
    <lineage>
        <taxon>Bacteria</taxon>
        <taxon>Pseudomonadati</taxon>
        <taxon>Pseudomonadota</taxon>
        <taxon>Gammaproteobacteria</taxon>
        <taxon>Oceanospirillales</taxon>
        <taxon>Halomonadaceae</taxon>
        <taxon>Halomonas</taxon>
    </lineage>
</organism>
<dbReference type="SUPFAM" id="SSF53756">
    <property type="entry name" value="UDP-Glycosyltransferase/glycogen phosphorylase"/>
    <property type="match status" value="1"/>
</dbReference>